<reference evidence="1 2" key="1">
    <citation type="journal article" date="2020" name="Cell">
        <title>Large-Scale Comparative Analyses of Tick Genomes Elucidate Their Genetic Diversity and Vector Capacities.</title>
        <authorList>
            <consortium name="Tick Genome and Microbiome Consortium (TIGMIC)"/>
            <person name="Jia N."/>
            <person name="Wang J."/>
            <person name="Shi W."/>
            <person name="Du L."/>
            <person name="Sun Y."/>
            <person name="Zhan W."/>
            <person name="Jiang J.F."/>
            <person name="Wang Q."/>
            <person name="Zhang B."/>
            <person name="Ji P."/>
            <person name="Bell-Sakyi L."/>
            <person name="Cui X.M."/>
            <person name="Yuan T.T."/>
            <person name="Jiang B.G."/>
            <person name="Yang W.F."/>
            <person name="Lam T.T."/>
            <person name="Chang Q.C."/>
            <person name="Ding S.J."/>
            <person name="Wang X.J."/>
            <person name="Zhu J.G."/>
            <person name="Ruan X.D."/>
            <person name="Zhao L."/>
            <person name="Wei J.T."/>
            <person name="Ye R.Z."/>
            <person name="Que T.C."/>
            <person name="Du C.H."/>
            <person name="Zhou Y.H."/>
            <person name="Cheng J.X."/>
            <person name="Dai P.F."/>
            <person name="Guo W.B."/>
            <person name="Han X.H."/>
            <person name="Huang E.J."/>
            <person name="Li L.F."/>
            <person name="Wei W."/>
            <person name="Gao Y.C."/>
            <person name="Liu J.Z."/>
            <person name="Shao H.Z."/>
            <person name="Wang X."/>
            <person name="Wang C.C."/>
            <person name="Yang T.C."/>
            <person name="Huo Q.B."/>
            <person name="Li W."/>
            <person name="Chen H.Y."/>
            <person name="Chen S.E."/>
            <person name="Zhou L.G."/>
            <person name="Ni X.B."/>
            <person name="Tian J.H."/>
            <person name="Sheng Y."/>
            <person name="Liu T."/>
            <person name="Pan Y.S."/>
            <person name="Xia L.Y."/>
            <person name="Li J."/>
            <person name="Zhao F."/>
            <person name="Cao W.C."/>
        </authorList>
    </citation>
    <scope>NUCLEOTIDE SEQUENCE [LARGE SCALE GENOMIC DNA]</scope>
    <source>
        <strain evidence="1">Iper-2018</strain>
    </source>
</reference>
<proteinExistence type="predicted"/>
<gene>
    <name evidence="1" type="ORF">HPB47_004764</name>
</gene>
<comment type="caution">
    <text evidence="1">The sequence shown here is derived from an EMBL/GenBank/DDBJ whole genome shotgun (WGS) entry which is preliminary data.</text>
</comment>
<organism evidence="1 2">
    <name type="scientific">Ixodes persulcatus</name>
    <name type="common">Taiga tick</name>
    <dbReference type="NCBI Taxonomy" id="34615"/>
    <lineage>
        <taxon>Eukaryota</taxon>
        <taxon>Metazoa</taxon>
        <taxon>Ecdysozoa</taxon>
        <taxon>Arthropoda</taxon>
        <taxon>Chelicerata</taxon>
        <taxon>Arachnida</taxon>
        <taxon>Acari</taxon>
        <taxon>Parasitiformes</taxon>
        <taxon>Ixodida</taxon>
        <taxon>Ixodoidea</taxon>
        <taxon>Ixodidae</taxon>
        <taxon>Ixodinae</taxon>
        <taxon>Ixodes</taxon>
    </lineage>
</organism>
<dbReference type="Proteomes" id="UP000805193">
    <property type="component" value="Unassembled WGS sequence"/>
</dbReference>
<keyword evidence="2" id="KW-1185">Reference proteome</keyword>
<name>A0AC60PG12_IXOPE</name>
<feature type="non-terminal residue" evidence="1">
    <location>
        <position position="1"/>
    </location>
</feature>
<protein>
    <submittedName>
        <fullName evidence="1">Uncharacterized protein</fullName>
    </submittedName>
</protein>
<sequence length="297" mass="32350">ALLIGSAEARAARTQRERRTLARAAVKRGRATCPEINGAKNVSRGPSSNNDDPFHLLMDRNERHEPSESIQFRVSVWLVGSGVVHLKVKGRRGVPILIRATSTSGIRINFCRRPVKGCSNRTLQNARLRQIVKIEADASRFNFHDFVLFGHPLTRTVYGTAVVNTVRRALCPADVIAACRRPAAAAVGLEATPRELSLPTPPPPDPTGSIRGIAQAPNRELGAGVPKPPSPVRPKPCSLDESYVHLSPRDARCRKCTHLQVLPPRPLYPAPGTCVLLLDLKLCSHQRRAPAVSPSTC</sequence>
<accession>A0AC60PG12</accession>
<evidence type="ECO:0000313" key="1">
    <source>
        <dbReference type="EMBL" id="KAG0418528.1"/>
    </source>
</evidence>
<feature type="non-terminal residue" evidence="1">
    <location>
        <position position="297"/>
    </location>
</feature>
<dbReference type="EMBL" id="JABSTQ010010731">
    <property type="protein sequence ID" value="KAG0418528.1"/>
    <property type="molecule type" value="Genomic_DNA"/>
</dbReference>
<evidence type="ECO:0000313" key="2">
    <source>
        <dbReference type="Proteomes" id="UP000805193"/>
    </source>
</evidence>